<accession>A0A5J4Z550</accession>
<dbReference type="OrthoDB" id="10267436at2759"/>
<dbReference type="InterPro" id="IPR036322">
    <property type="entry name" value="WD40_repeat_dom_sf"/>
</dbReference>
<sequence length="480" mass="52821">MEVADGNHGAVCQFVGPDLESAGMPLQLPLNSSVLQLNEVLNTLLAQQDEPVPYAFFVADEQVVDRLGGVVEASKISTEQVIVLRYQPQALFRVRAVSRCSATLPGHAEAVLATQFSPDASMAASASGDTTVRIWEMKSQTPKRTLNAHRNWVLTLAWAPDGKWLASGDKDGLVCAWRDAAQEHVEMMKAHTKWITALAWQPLHRTAHGECELLASASKDATVRIWNVRTGSTVFVLSGHTAAVTCVKWGGEGYLYTASQDRTIKMWDERDGKQIKSLSGHGHWVNTMALSSDYVLRMGAFDEKCRITPDQLGRLKEIAQERYDQAMAKSGGAKGQERLVSGSDDFTLHLWEPMSSSKPLARMTGHQQLVNSVAFSADGIFIASGSFDKSVRLWLAHNGKFVATLRAHVGAVYMVAFSPDSRMLLSASRDSTIKLWNLRTKKMQNDLPGHADEVYAIDWAPDGSRVISGGKDKVIKLWHH</sequence>
<name>A0A5J4Z550_PORPP</name>
<keyword evidence="3" id="KW-0677">Repeat</keyword>
<evidence type="ECO:0000313" key="7">
    <source>
        <dbReference type="EMBL" id="KAA8499149.1"/>
    </source>
</evidence>
<feature type="repeat" description="WD" evidence="5">
    <location>
        <begin position="188"/>
        <end position="236"/>
    </location>
</feature>
<dbReference type="SUPFAM" id="SSF50978">
    <property type="entry name" value="WD40 repeat-like"/>
    <property type="match status" value="1"/>
</dbReference>
<evidence type="ECO:0000256" key="2">
    <source>
        <dbReference type="ARBA" id="ARBA00022574"/>
    </source>
</evidence>
<evidence type="ECO:0000313" key="8">
    <source>
        <dbReference type="Proteomes" id="UP000324585"/>
    </source>
</evidence>
<proteinExistence type="predicted"/>
<comment type="subcellular location">
    <subcellularLocation>
        <location evidence="1">Nucleus</location>
        <location evidence="1">Nucleolus</location>
    </subcellularLocation>
</comment>
<evidence type="ECO:0000256" key="3">
    <source>
        <dbReference type="ARBA" id="ARBA00022737"/>
    </source>
</evidence>
<feature type="repeat" description="WD" evidence="5">
    <location>
        <begin position="146"/>
        <end position="177"/>
    </location>
</feature>
<evidence type="ECO:0000259" key="6">
    <source>
        <dbReference type="Pfam" id="PF08154"/>
    </source>
</evidence>
<dbReference type="Pfam" id="PF00400">
    <property type="entry name" value="WD40"/>
    <property type="match status" value="7"/>
</dbReference>
<dbReference type="PANTHER" id="PTHR19848:SF0">
    <property type="entry name" value="NOTCHLESS PROTEIN HOMOLOG 1"/>
    <property type="match status" value="1"/>
</dbReference>
<evidence type="ECO:0000256" key="5">
    <source>
        <dbReference type="PROSITE-ProRule" id="PRU00221"/>
    </source>
</evidence>
<dbReference type="PROSITE" id="PS50294">
    <property type="entry name" value="WD_REPEATS_REGION"/>
    <property type="match status" value="7"/>
</dbReference>
<evidence type="ECO:0000256" key="1">
    <source>
        <dbReference type="ARBA" id="ARBA00004604"/>
    </source>
</evidence>
<dbReference type="PROSITE" id="PS50082">
    <property type="entry name" value="WD_REPEATS_2"/>
    <property type="match status" value="7"/>
</dbReference>
<dbReference type="OMA" id="AWEPYHR"/>
<dbReference type="PROSITE" id="PS00678">
    <property type="entry name" value="WD_REPEATS_1"/>
    <property type="match status" value="3"/>
</dbReference>
<dbReference type="GO" id="GO:0000027">
    <property type="term" value="P:ribosomal large subunit assembly"/>
    <property type="evidence" value="ECO:0007669"/>
    <property type="project" value="TreeGrafter"/>
</dbReference>
<keyword evidence="2 5" id="KW-0853">WD repeat</keyword>
<gene>
    <name evidence="7" type="ORF">FVE85_6734</name>
</gene>
<dbReference type="InterPro" id="IPR001680">
    <property type="entry name" value="WD40_rpt"/>
</dbReference>
<dbReference type="SMART" id="SM00320">
    <property type="entry name" value="WD40"/>
    <property type="match status" value="8"/>
</dbReference>
<feature type="domain" description="NLE" evidence="6">
    <location>
        <begin position="12"/>
        <end position="68"/>
    </location>
</feature>
<reference evidence="8" key="1">
    <citation type="journal article" date="2019" name="Nat. Commun.">
        <title>Expansion of phycobilisome linker gene families in mesophilic red algae.</title>
        <authorList>
            <person name="Lee J."/>
            <person name="Kim D."/>
            <person name="Bhattacharya D."/>
            <person name="Yoon H.S."/>
        </authorList>
    </citation>
    <scope>NUCLEOTIDE SEQUENCE [LARGE SCALE GENOMIC DNA]</scope>
    <source>
        <strain evidence="8">CCMP 1328</strain>
    </source>
</reference>
<dbReference type="Gene3D" id="2.130.10.10">
    <property type="entry name" value="YVTN repeat-like/Quinoprotein amine dehydrogenase"/>
    <property type="match status" value="1"/>
</dbReference>
<keyword evidence="8" id="KW-1185">Reference proteome</keyword>
<organism evidence="7 8">
    <name type="scientific">Porphyridium purpureum</name>
    <name type="common">Red alga</name>
    <name type="synonym">Porphyridium cruentum</name>
    <dbReference type="NCBI Taxonomy" id="35688"/>
    <lineage>
        <taxon>Eukaryota</taxon>
        <taxon>Rhodophyta</taxon>
        <taxon>Bangiophyceae</taxon>
        <taxon>Porphyridiales</taxon>
        <taxon>Porphyridiaceae</taxon>
        <taxon>Porphyridium</taxon>
    </lineage>
</organism>
<comment type="caution">
    <text evidence="7">The sequence shown here is derived from an EMBL/GenBank/DDBJ whole genome shotgun (WGS) entry which is preliminary data.</text>
</comment>
<dbReference type="InterPro" id="IPR012972">
    <property type="entry name" value="NLE"/>
</dbReference>
<dbReference type="EMBL" id="VRMN01000001">
    <property type="protein sequence ID" value="KAA8499149.1"/>
    <property type="molecule type" value="Genomic_DNA"/>
</dbReference>
<protein>
    <submittedName>
        <fullName evidence="7">Notchless protein-like</fullName>
    </submittedName>
</protein>
<dbReference type="Pfam" id="PF08154">
    <property type="entry name" value="NLE"/>
    <property type="match status" value="1"/>
</dbReference>
<dbReference type="CDD" id="cd00200">
    <property type="entry name" value="WD40"/>
    <property type="match status" value="1"/>
</dbReference>
<dbReference type="PANTHER" id="PTHR19848">
    <property type="entry name" value="WD40 REPEAT PROTEIN"/>
    <property type="match status" value="1"/>
</dbReference>
<feature type="repeat" description="WD" evidence="5">
    <location>
        <begin position="363"/>
        <end position="404"/>
    </location>
</feature>
<dbReference type="AlphaFoldDB" id="A0A5J4Z550"/>
<feature type="repeat" description="WD" evidence="5">
    <location>
        <begin position="104"/>
        <end position="145"/>
    </location>
</feature>
<feature type="repeat" description="WD" evidence="5">
    <location>
        <begin position="237"/>
        <end position="277"/>
    </location>
</feature>
<dbReference type="InterPro" id="IPR020472">
    <property type="entry name" value="WD40_PAC1"/>
</dbReference>
<dbReference type="GO" id="GO:0005730">
    <property type="term" value="C:nucleolus"/>
    <property type="evidence" value="ECO:0007669"/>
    <property type="project" value="UniProtKB-SubCell"/>
</dbReference>
<dbReference type="InterPro" id="IPR019775">
    <property type="entry name" value="WD40_repeat_CS"/>
</dbReference>
<keyword evidence="4" id="KW-0539">Nucleus</keyword>
<dbReference type="InterPro" id="IPR015943">
    <property type="entry name" value="WD40/YVTN_repeat-like_dom_sf"/>
</dbReference>
<dbReference type="Proteomes" id="UP000324585">
    <property type="component" value="Unassembled WGS sequence"/>
</dbReference>
<feature type="repeat" description="WD" evidence="5">
    <location>
        <begin position="405"/>
        <end position="446"/>
    </location>
</feature>
<evidence type="ECO:0000256" key="4">
    <source>
        <dbReference type="ARBA" id="ARBA00023242"/>
    </source>
</evidence>
<feature type="repeat" description="WD" evidence="5">
    <location>
        <begin position="447"/>
        <end position="480"/>
    </location>
</feature>
<dbReference type="PRINTS" id="PR00320">
    <property type="entry name" value="GPROTEINBRPT"/>
</dbReference>